<gene>
    <name evidence="1" type="ORF">MRB53_000246</name>
</gene>
<name>A0ACC2MP00_PERAE</name>
<proteinExistence type="predicted"/>
<organism evidence="1 2">
    <name type="scientific">Persea americana</name>
    <name type="common">Avocado</name>
    <dbReference type="NCBI Taxonomy" id="3435"/>
    <lineage>
        <taxon>Eukaryota</taxon>
        <taxon>Viridiplantae</taxon>
        <taxon>Streptophyta</taxon>
        <taxon>Embryophyta</taxon>
        <taxon>Tracheophyta</taxon>
        <taxon>Spermatophyta</taxon>
        <taxon>Magnoliopsida</taxon>
        <taxon>Magnoliidae</taxon>
        <taxon>Laurales</taxon>
        <taxon>Lauraceae</taxon>
        <taxon>Persea</taxon>
    </lineage>
</organism>
<sequence>MIRSFHFIGSVGVSPLHKWKKPLPFLFLQSLPKSRTASSPIEFPSFFVQSQPQRCFRAFQMSASRSESNTEADAASASSSAVSPSTAAPKPKIKFCQSCGGPTKMVVPDGEEKMRAVCTLCSRICYENPKMVVGCLVEHDNKVLLCKRKIQPSYGLWTLPAGFLEIGESAAEGATRETLEEACAEVEVLSPFAQLDIPLIAQSYIIFRAKMNTPDFSPGPESLECALFPLEDIPFDSLAFSSIFVTLKMYIEDVKAGKFKFHYCTINKRPGASPSDTHAFAVDNHLQS</sequence>
<comment type="caution">
    <text evidence="1">The sequence shown here is derived from an EMBL/GenBank/DDBJ whole genome shotgun (WGS) entry which is preliminary data.</text>
</comment>
<keyword evidence="2" id="KW-1185">Reference proteome</keyword>
<evidence type="ECO:0000313" key="2">
    <source>
        <dbReference type="Proteomes" id="UP001234297"/>
    </source>
</evidence>
<protein>
    <submittedName>
        <fullName evidence="1">Uncharacterized protein</fullName>
    </submittedName>
</protein>
<reference evidence="1 2" key="1">
    <citation type="journal article" date="2022" name="Hortic Res">
        <title>A haplotype resolved chromosomal level avocado genome allows analysis of novel avocado genes.</title>
        <authorList>
            <person name="Nath O."/>
            <person name="Fletcher S.J."/>
            <person name="Hayward A."/>
            <person name="Shaw L.M."/>
            <person name="Masouleh A.K."/>
            <person name="Furtado A."/>
            <person name="Henry R.J."/>
            <person name="Mitter N."/>
        </authorList>
    </citation>
    <scope>NUCLEOTIDE SEQUENCE [LARGE SCALE GENOMIC DNA]</scope>
    <source>
        <strain evidence="2">cv. Hass</strain>
    </source>
</reference>
<dbReference type="EMBL" id="CM056809">
    <property type="protein sequence ID" value="KAJ8647223.1"/>
    <property type="molecule type" value="Genomic_DNA"/>
</dbReference>
<dbReference type="Proteomes" id="UP001234297">
    <property type="component" value="Chromosome 1"/>
</dbReference>
<evidence type="ECO:0000313" key="1">
    <source>
        <dbReference type="EMBL" id="KAJ8647223.1"/>
    </source>
</evidence>
<accession>A0ACC2MP00</accession>